<dbReference type="Proteomes" id="UP000239899">
    <property type="component" value="Unassembled WGS sequence"/>
</dbReference>
<protein>
    <submittedName>
        <fullName evidence="1">Photosystem II repair PSB27-chloroplastic</fullName>
    </submittedName>
</protein>
<dbReference type="HAMAP" id="MF_01481">
    <property type="entry name" value="PSII_Psb27"/>
    <property type="match status" value="1"/>
</dbReference>
<dbReference type="GO" id="GO:0009543">
    <property type="term" value="C:chloroplast thylakoid lumen"/>
    <property type="evidence" value="ECO:0007669"/>
    <property type="project" value="TreeGrafter"/>
</dbReference>
<dbReference type="AlphaFoldDB" id="A0A2P6TFK0"/>
<reference evidence="1 2" key="1">
    <citation type="journal article" date="2018" name="Plant J.">
        <title>Genome sequences of Chlorella sorokiniana UTEX 1602 and Micractinium conductrix SAG 241.80: implications to maltose excretion by a green alga.</title>
        <authorList>
            <person name="Arriola M.B."/>
            <person name="Velmurugan N."/>
            <person name="Zhang Y."/>
            <person name="Plunkett M.H."/>
            <person name="Hondzo H."/>
            <person name="Barney B.M."/>
        </authorList>
    </citation>
    <scope>NUCLEOTIDE SEQUENCE [LARGE SCALE GENOMIC DNA]</scope>
    <source>
        <strain evidence="2">UTEX 1602</strain>
    </source>
</reference>
<name>A0A2P6TFK0_CHLSO</name>
<dbReference type="InterPro" id="IPR025585">
    <property type="entry name" value="PSII_Psb27"/>
</dbReference>
<accession>A0A2P6TFK0</accession>
<gene>
    <name evidence="1" type="ORF">C2E21_8019</name>
</gene>
<dbReference type="Pfam" id="PF13326">
    <property type="entry name" value="PSII_Pbs27"/>
    <property type="match status" value="1"/>
</dbReference>
<sequence length="146" mass="16061">MAQQQRAEGPSRRQQLAGLAALAAALAARPAQAGLFDGGKAERERYEKETTDIISNVRSAATLERDAPGREETMAAVRKDINNWVARYRRNATFSGRPSYGNVYSAVNAMAGHLNSFGPTAPVPKKRLERMLKELDDAEKFLSRGR</sequence>
<dbReference type="PROSITE" id="PS51318">
    <property type="entry name" value="TAT"/>
    <property type="match status" value="1"/>
</dbReference>
<dbReference type="Gene3D" id="1.20.58.810">
    <property type="entry name" value="Photosystem II Pbs27"/>
    <property type="match status" value="1"/>
</dbReference>
<dbReference type="PANTHER" id="PTHR34041:SF1">
    <property type="entry name" value="PHOTOSYSTEM II REPAIR PROTEIN PSB27-H1, CHLOROPLASTIC"/>
    <property type="match status" value="1"/>
</dbReference>
<dbReference type="GO" id="GO:0009523">
    <property type="term" value="C:photosystem II"/>
    <property type="evidence" value="ECO:0007669"/>
    <property type="project" value="InterPro"/>
</dbReference>
<dbReference type="EMBL" id="LHPG02000018">
    <property type="protein sequence ID" value="PRW32896.1"/>
    <property type="molecule type" value="Genomic_DNA"/>
</dbReference>
<keyword evidence="2" id="KW-1185">Reference proteome</keyword>
<dbReference type="InterPro" id="IPR006311">
    <property type="entry name" value="TAT_signal"/>
</dbReference>
<dbReference type="GO" id="GO:0010207">
    <property type="term" value="P:photosystem II assembly"/>
    <property type="evidence" value="ECO:0007669"/>
    <property type="project" value="InterPro"/>
</dbReference>
<evidence type="ECO:0000313" key="2">
    <source>
        <dbReference type="Proteomes" id="UP000239899"/>
    </source>
</evidence>
<dbReference type="InterPro" id="IPR038450">
    <property type="entry name" value="PSII_Psb27_sf"/>
</dbReference>
<dbReference type="STRING" id="3076.A0A2P6TFK0"/>
<comment type="caution">
    <text evidence="1">The sequence shown here is derived from an EMBL/GenBank/DDBJ whole genome shotgun (WGS) entry which is preliminary data.</text>
</comment>
<dbReference type="OrthoDB" id="419533at2759"/>
<evidence type="ECO:0000313" key="1">
    <source>
        <dbReference type="EMBL" id="PRW32896.1"/>
    </source>
</evidence>
<dbReference type="PANTHER" id="PTHR34041">
    <property type="entry name" value="PHOTOSYSTEM II REPAIR PROTEIN PSB27-H1, CHLOROPLASTIC"/>
    <property type="match status" value="1"/>
</dbReference>
<dbReference type="GO" id="GO:0010206">
    <property type="term" value="P:photosystem II repair"/>
    <property type="evidence" value="ECO:0007669"/>
    <property type="project" value="InterPro"/>
</dbReference>
<proteinExistence type="inferred from homology"/>
<organism evidence="1 2">
    <name type="scientific">Chlorella sorokiniana</name>
    <name type="common">Freshwater green alga</name>
    <dbReference type="NCBI Taxonomy" id="3076"/>
    <lineage>
        <taxon>Eukaryota</taxon>
        <taxon>Viridiplantae</taxon>
        <taxon>Chlorophyta</taxon>
        <taxon>core chlorophytes</taxon>
        <taxon>Trebouxiophyceae</taxon>
        <taxon>Chlorellales</taxon>
        <taxon>Chlorellaceae</taxon>
        <taxon>Chlorella clade</taxon>
        <taxon>Chlorella</taxon>
    </lineage>
</organism>